<dbReference type="EC" id="3.2.1.8" evidence="9"/>
<evidence type="ECO:0000256" key="4">
    <source>
        <dbReference type="ARBA" id="ARBA00022729"/>
    </source>
</evidence>
<keyword evidence="3" id="KW-0858">Xylan degradation</keyword>
<feature type="chain" id="PRO_5046203780" description="Beta-xylanase" evidence="10">
    <location>
        <begin position="25"/>
        <end position="364"/>
    </location>
</feature>
<dbReference type="SUPFAM" id="SSF51445">
    <property type="entry name" value="(Trans)glycosidases"/>
    <property type="match status" value="1"/>
</dbReference>
<dbReference type="PROSITE" id="PS51760">
    <property type="entry name" value="GH10_2"/>
    <property type="match status" value="1"/>
</dbReference>
<dbReference type="Gene3D" id="3.20.20.80">
    <property type="entry name" value="Glycosidases"/>
    <property type="match status" value="1"/>
</dbReference>
<dbReference type="EMBL" id="JBHTCJ010000001">
    <property type="protein sequence ID" value="MFC7340164.1"/>
    <property type="molecule type" value="Genomic_DNA"/>
</dbReference>
<evidence type="ECO:0000256" key="7">
    <source>
        <dbReference type="ARBA" id="ARBA00023295"/>
    </source>
</evidence>
<evidence type="ECO:0000256" key="5">
    <source>
        <dbReference type="ARBA" id="ARBA00022801"/>
    </source>
</evidence>
<keyword evidence="4 10" id="KW-0732">Signal</keyword>
<organism evidence="12 13">
    <name type="scientific">Saccharopolyspora griseoalba</name>
    <dbReference type="NCBI Taxonomy" id="1431848"/>
    <lineage>
        <taxon>Bacteria</taxon>
        <taxon>Bacillati</taxon>
        <taxon>Actinomycetota</taxon>
        <taxon>Actinomycetes</taxon>
        <taxon>Pseudonocardiales</taxon>
        <taxon>Pseudonocardiaceae</taxon>
        <taxon>Saccharopolyspora</taxon>
    </lineage>
</organism>
<name>A0ABW2LEC1_9PSEU</name>
<dbReference type="PANTHER" id="PTHR31490">
    <property type="entry name" value="GLYCOSYL HYDROLASE"/>
    <property type="match status" value="1"/>
</dbReference>
<dbReference type="PRINTS" id="PR00134">
    <property type="entry name" value="GLHYDRLASE10"/>
</dbReference>
<comment type="similarity">
    <text evidence="2 9">Belongs to the glycosyl hydrolase 10 (cellulase F) family.</text>
</comment>
<keyword evidence="13" id="KW-1185">Reference proteome</keyword>
<keyword evidence="7 9" id="KW-0326">Glycosidase</keyword>
<reference evidence="13" key="1">
    <citation type="journal article" date="2019" name="Int. J. Syst. Evol. Microbiol.">
        <title>The Global Catalogue of Microorganisms (GCM) 10K type strain sequencing project: providing services to taxonomists for standard genome sequencing and annotation.</title>
        <authorList>
            <consortium name="The Broad Institute Genomics Platform"/>
            <consortium name="The Broad Institute Genome Sequencing Center for Infectious Disease"/>
            <person name="Wu L."/>
            <person name="Ma J."/>
        </authorList>
    </citation>
    <scope>NUCLEOTIDE SEQUENCE [LARGE SCALE GENOMIC DNA]</scope>
    <source>
        <strain evidence="13">WLHS5</strain>
    </source>
</reference>
<evidence type="ECO:0000256" key="3">
    <source>
        <dbReference type="ARBA" id="ARBA00022651"/>
    </source>
</evidence>
<dbReference type="InterPro" id="IPR017853">
    <property type="entry name" value="GH"/>
</dbReference>
<keyword evidence="6 9" id="KW-0119">Carbohydrate metabolism</keyword>
<evidence type="ECO:0000313" key="13">
    <source>
        <dbReference type="Proteomes" id="UP001596504"/>
    </source>
</evidence>
<dbReference type="PANTHER" id="PTHR31490:SF88">
    <property type="entry name" value="BETA-XYLANASE"/>
    <property type="match status" value="1"/>
</dbReference>
<gene>
    <name evidence="12" type="ORF">ACFQRI_01980</name>
</gene>
<protein>
    <recommendedName>
        <fullName evidence="9">Beta-xylanase</fullName>
        <ecNumber evidence="9">3.2.1.8</ecNumber>
    </recommendedName>
</protein>
<dbReference type="InterPro" id="IPR001000">
    <property type="entry name" value="GH10_dom"/>
</dbReference>
<comment type="caution">
    <text evidence="12">The sequence shown here is derived from an EMBL/GenBank/DDBJ whole genome shotgun (WGS) entry which is preliminary data.</text>
</comment>
<evidence type="ECO:0000313" key="12">
    <source>
        <dbReference type="EMBL" id="MFC7340164.1"/>
    </source>
</evidence>
<dbReference type="RefSeq" id="WP_380663587.1">
    <property type="nucleotide sequence ID" value="NZ_JBHTCJ010000001.1"/>
</dbReference>
<sequence length="364" mass="40483">MKPIRLTTTAAMALAVFAAPTAQAAPPAQADALRDAAPDGLFIGSAVAGGGHHDDASYPDPFTSDQAYRDVLAGEFSSLSPENQMKWEYIHPARDTYDFETADRIVDFAERNGQVLRGHTLLWHSQNPEWLESGDFSPEQLREILHDHISTVVGRYAGRIQQWDVANEIFDESGQLRTRDNIWIRELGPGIIADAFRWAREADPNAKLFLNDYGVESINAKSNAYYDLVQQLQADGVPVDGFSAQAHLDLDDGYPADLTRNLQRFADLGLETAITELDVRMTLPEGGTPTEQQLAEQASYYGRALDACLRVRTCHSFTVWGLPDKYSWVPSTFPEQGAATIMWDDFTRKPAYDELLDGLNAAER</sequence>
<evidence type="ECO:0000256" key="6">
    <source>
        <dbReference type="ARBA" id="ARBA00023277"/>
    </source>
</evidence>
<evidence type="ECO:0000256" key="8">
    <source>
        <dbReference type="ARBA" id="ARBA00023326"/>
    </source>
</evidence>
<feature type="domain" description="GH10" evidence="11">
    <location>
        <begin position="63"/>
        <end position="358"/>
    </location>
</feature>
<dbReference type="Proteomes" id="UP001596504">
    <property type="component" value="Unassembled WGS sequence"/>
</dbReference>
<evidence type="ECO:0000259" key="11">
    <source>
        <dbReference type="PROSITE" id="PS51760"/>
    </source>
</evidence>
<feature type="signal peptide" evidence="10">
    <location>
        <begin position="1"/>
        <end position="24"/>
    </location>
</feature>
<proteinExistence type="inferred from homology"/>
<dbReference type="Pfam" id="PF00331">
    <property type="entry name" value="Glyco_hydro_10"/>
    <property type="match status" value="1"/>
</dbReference>
<keyword evidence="8 9" id="KW-0624">Polysaccharide degradation</keyword>
<evidence type="ECO:0000256" key="10">
    <source>
        <dbReference type="SAM" id="SignalP"/>
    </source>
</evidence>
<evidence type="ECO:0000256" key="2">
    <source>
        <dbReference type="ARBA" id="ARBA00007495"/>
    </source>
</evidence>
<dbReference type="SMART" id="SM00633">
    <property type="entry name" value="Glyco_10"/>
    <property type="match status" value="1"/>
</dbReference>
<evidence type="ECO:0000256" key="9">
    <source>
        <dbReference type="RuleBase" id="RU361174"/>
    </source>
</evidence>
<comment type="catalytic activity">
    <reaction evidence="1 9">
        <text>Endohydrolysis of (1-&gt;4)-beta-D-xylosidic linkages in xylans.</text>
        <dbReference type="EC" id="3.2.1.8"/>
    </reaction>
</comment>
<dbReference type="InterPro" id="IPR044846">
    <property type="entry name" value="GH10"/>
</dbReference>
<evidence type="ECO:0000256" key="1">
    <source>
        <dbReference type="ARBA" id="ARBA00000681"/>
    </source>
</evidence>
<keyword evidence="5 9" id="KW-0378">Hydrolase</keyword>
<accession>A0ABW2LEC1</accession>